<dbReference type="EMBL" id="CP097160">
    <property type="protein sequence ID" value="UQN15663.1"/>
    <property type="molecule type" value="Genomic_DNA"/>
</dbReference>
<name>A0ABY4MYZ0_9MICO</name>
<gene>
    <name evidence="1" type="ORF">M3M28_04205</name>
</gene>
<proteinExistence type="predicted"/>
<evidence type="ECO:0000313" key="1">
    <source>
        <dbReference type="EMBL" id="UQN15663.1"/>
    </source>
</evidence>
<accession>A0ABY4MYZ0</accession>
<sequence>MTNAAESVQTKTLLDNRAHSLTHRILTGAGTCAIIAFEAAEQPHLHSVAHGLASDGTLLVAANVAVDDVDDAFRGDEPIEVRLDFLKESPAFDVRIISATTHLLGTLEWLTLAEADFALRDVLLPAHLVELASQPGGRLGIVHSDRVVTHTSNGITAMPFGEIAARHRTCDALFARRVDDVAAELTFAADDDLLSMYAAAFIEGWFGGITLSRRETTEPCVPVVGRTFVVDVDQSGLTLMHVGDDDTTIVFAPFDEAARSESELRADLKALLDLDLSASE</sequence>
<reference evidence="1" key="1">
    <citation type="submission" date="2022-05" db="EMBL/GenBank/DDBJ databases">
        <title>Complete genome sequence of toluene-degrading Gulosibacter sediminis strain ACHW.36C.</title>
        <authorList>
            <person name="Wai A.C."/>
            <person name="Lai G.K."/>
            <person name="Griffin S.D."/>
            <person name="Leung F.C."/>
        </authorList>
    </citation>
    <scope>NUCLEOTIDE SEQUENCE [LARGE SCALE GENOMIC DNA]</scope>
    <source>
        <strain evidence="1">ACHW.36C</strain>
    </source>
</reference>
<organism evidence="1">
    <name type="scientific">Gulosibacter sediminis</name>
    <dbReference type="NCBI Taxonomy" id="1729695"/>
    <lineage>
        <taxon>Bacteria</taxon>
        <taxon>Bacillati</taxon>
        <taxon>Actinomycetota</taxon>
        <taxon>Actinomycetes</taxon>
        <taxon>Micrococcales</taxon>
        <taxon>Microbacteriaceae</taxon>
        <taxon>Gulosibacter</taxon>
    </lineage>
</organism>
<protein>
    <submittedName>
        <fullName evidence="1">Uncharacterized protein</fullName>
    </submittedName>
</protein>